<reference evidence="3 5" key="1">
    <citation type="submission" date="2017-11" db="EMBL/GenBank/DDBJ databases">
        <title>The genome of Rhizophagus clarus HR1 reveals common genetic basis of auxotrophy among arbuscular mycorrhizal fungi.</title>
        <authorList>
            <person name="Kobayashi Y."/>
        </authorList>
    </citation>
    <scope>NUCLEOTIDE SEQUENCE [LARGE SCALE GENOMIC DNA]</scope>
    <source>
        <strain evidence="3 5">HR1</strain>
    </source>
</reference>
<name>A0A2Z6S423_9GLOM</name>
<feature type="region of interest" description="Disordered" evidence="1">
    <location>
        <begin position="263"/>
        <end position="292"/>
    </location>
</feature>
<accession>A0A2Z6S423</accession>
<dbReference type="Proteomes" id="UP000247702">
    <property type="component" value="Unassembled WGS sequence"/>
</dbReference>
<proteinExistence type="predicted"/>
<dbReference type="PANTHER" id="PTHR21354">
    <property type="entry name" value="ZINC FINGER PROTEIN 511"/>
    <property type="match status" value="1"/>
</dbReference>
<keyword evidence="5" id="KW-1185">Reference proteome</keyword>
<feature type="compositionally biased region" description="Basic and acidic residues" evidence="1">
    <location>
        <begin position="276"/>
        <end position="292"/>
    </location>
</feature>
<dbReference type="InterPro" id="IPR039258">
    <property type="entry name" value="ZNF511"/>
</dbReference>
<gene>
    <name evidence="4" type="ORF">RCL2_001384900</name>
    <name evidence="3" type="ORF">RclHR1_09270011</name>
</gene>
<sequence length="292" mass="34116">MSEIYQPFKRRFSPGDSFFTLGNLEIRFDWLKKHSRIQIENVQEVFNEELNSLTSVNPIVCCLPPWCNKRPLTFYTALDYELHYNTSHRHICQECSKLFPSERWLNLHLAEFHDIMAQIRKEKGEKIHECYVQGCNKFFWSPKKRRLHLIDYHKYPKTFNFGILVNGLIPFSVRNAERIKKHKNEARNSKLSTSSTKQESTISLNVGLSNFDSADPDNMDIDSLVGPMSNLKLPRTPKTITFGRGTNNKGWFGSARRFEGYNFNSAQQKKSKKPREKVPDQAAMKDVEFNKN</sequence>
<dbReference type="EMBL" id="BEXD01004345">
    <property type="protein sequence ID" value="GBC10006.1"/>
    <property type="molecule type" value="Genomic_DNA"/>
</dbReference>
<evidence type="ECO:0000313" key="5">
    <source>
        <dbReference type="Proteomes" id="UP000247702"/>
    </source>
</evidence>
<comment type="caution">
    <text evidence="3">The sequence shown here is derived from an EMBL/GenBank/DDBJ whole genome shotgun (WGS) entry which is preliminary data.</text>
</comment>
<dbReference type="PROSITE" id="PS00028">
    <property type="entry name" value="ZINC_FINGER_C2H2_1"/>
    <property type="match status" value="2"/>
</dbReference>
<dbReference type="STRING" id="94130.A0A2Z6S423"/>
<reference evidence="4" key="2">
    <citation type="submission" date="2019-10" db="EMBL/GenBank/DDBJ databases">
        <title>Conservation and host-specific expression of non-tandemly repeated heterogenous ribosome RNA gene in arbuscular mycorrhizal fungi.</title>
        <authorList>
            <person name="Maeda T."/>
            <person name="Kobayashi Y."/>
            <person name="Nakagawa T."/>
            <person name="Ezawa T."/>
            <person name="Yamaguchi K."/>
            <person name="Bino T."/>
            <person name="Nishimoto Y."/>
            <person name="Shigenobu S."/>
            <person name="Kawaguchi M."/>
        </authorList>
    </citation>
    <scope>NUCLEOTIDE SEQUENCE</scope>
    <source>
        <strain evidence="4">HR1</strain>
    </source>
</reference>
<dbReference type="OrthoDB" id="18440at2759"/>
<evidence type="ECO:0000313" key="3">
    <source>
        <dbReference type="EMBL" id="GBC10006.1"/>
    </source>
</evidence>
<dbReference type="InterPro" id="IPR013087">
    <property type="entry name" value="Znf_C2H2_type"/>
</dbReference>
<dbReference type="SMART" id="SM00355">
    <property type="entry name" value="ZnF_C2H2"/>
    <property type="match status" value="2"/>
</dbReference>
<organism evidence="3 5">
    <name type="scientific">Rhizophagus clarus</name>
    <dbReference type="NCBI Taxonomy" id="94130"/>
    <lineage>
        <taxon>Eukaryota</taxon>
        <taxon>Fungi</taxon>
        <taxon>Fungi incertae sedis</taxon>
        <taxon>Mucoromycota</taxon>
        <taxon>Glomeromycotina</taxon>
        <taxon>Glomeromycetes</taxon>
        <taxon>Glomerales</taxon>
        <taxon>Glomeraceae</taxon>
        <taxon>Rhizophagus</taxon>
    </lineage>
</organism>
<evidence type="ECO:0000259" key="2">
    <source>
        <dbReference type="PROSITE" id="PS00028"/>
    </source>
</evidence>
<protein>
    <recommendedName>
        <fullName evidence="2">C2H2-type domain-containing protein</fullName>
    </recommendedName>
</protein>
<dbReference type="AlphaFoldDB" id="A0A2Z6S423"/>
<feature type="domain" description="C2H2-type" evidence="2">
    <location>
        <begin position="130"/>
        <end position="153"/>
    </location>
</feature>
<feature type="domain" description="C2H2-type" evidence="2">
    <location>
        <begin position="92"/>
        <end position="113"/>
    </location>
</feature>
<dbReference type="Proteomes" id="UP000615446">
    <property type="component" value="Unassembled WGS sequence"/>
</dbReference>
<dbReference type="PANTHER" id="PTHR21354:SF0">
    <property type="entry name" value="ZINC FINGER PROTEIN 511"/>
    <property type="match status" value="1"/>
</dbReference>
<evidence type="ECO:0000256" key="1">
    <source>
        <dbReference type="SAM" id="MobiDB-lite"/>
    </source>
</evidence>
<evidence type="ECO:0000313" key="4">
    <source>
        <dbReference type="EMBL" id="GES86807.1"/>
    </source>
</evidence>
<dbReference type="EMBL" id="BLAL01000162">
    <property type="protein sequence ID" value="GES86807.1"/>
    <property type="molecule type" value="Genomic_DNA"/>
</dbReference>